<dbReference type="EC" id="3.4.22.40" evidence="1"/>
<organism evidence="1 2">
    <name type="scientific">Kickxella alabastrina</name>
    <dbReference type="NCBI Taxonomy" id="61397"/>
    <lineage>
        <taxon>Eukaryota</taxon>
        <taxon>Fungi</taxon>
        <taxon>Fungi incertae sedis</taxon>
        <taxon>Zoopagomycota</taxon>
        <taxon>Kickxellomycotina</taxon>
        <taxon>Kickxellomycetes</taxon>
        <taxon>Kickxellales</taxon>
        <taxon>Kickxellaceae</taxon>
        <taxon>Kickxella</taxon>
    </lineage>
</organism>
<keyword evidence="2" id="KW-1185">Reference proteome</keyword>
<dbReference type="Proteomes" id="UP001150581">
    <property type="component" value="Unassembled WGS sequence"/>
</dbReference>
<protein>
    <submittedName>
        <fullName evidence="1">Bleomycin hydrolase</fullName>
        <ecNumber evidence="1">3.4.22.40</ecNumber>
    </submittedName>
</protein>
<comment type="caution">
    <text evidence="1">The sequence shown here is derived from an EMBL/GenBank/DDBJ whole genome shotgun (WGS) entry which is preliminary data.</text>
</comment>
<dbReference type="EMBL" id="JANBPG010003122">
    <property type="protein sequence ID" value="KAJ1883617.1"/>
    <property type="molecule type" value="Genomic_DNA"/>
</dbReference>
<evidence type="ECO:0000313" key="1">
    <source>
        <dbReference type="EMBL" id="KAJ1883617.1"/>
    </source>
</evidence>
<name>A0ACC1I2E3_9FUNG</name>
<proteinExistence type="predicted"/>
<sequence>MTILRLGNTNSSPSSYARHFLTTASTSDKPEQTPAPTMVIQKGTQGITLSQLDSYKDEFDADIKNRLARLTISRESYSNALENRDVVVQHPPVFSHKLAIDAPITNQKVSGRCWIFAGLNMLRQSMMSEYKLEKLELSQPYLFFYDKLE</sequence>
<evidence type="ECO:0000313" key="2">
    <source>
        <dbReference type="Proteomes" id="UP001150581"/>
    </source>
</evidence>
<feature type="non-terminal residue" evidence="1">
    <location>
        <position position="149"/>
    </location>
</feature>
<gene>
    <name evidence="1" type="primary">LAP3_2</name>
    <name evidence="1" type="ORF">LPJ66_011004</name>
</gene>
<accession>A0ACC1I2E3</accession>
<keyword evidence="1" id="KW-0378">Hydrolase</keyword>
<reference evidence="1" key="1">
    <citation type="submission" date="2022-07" db="EMBL/GenBank/DDBJ databases">
        <title>Phylogenomic reconstructions and comparative analyses of Kickxellomycotina fungi.</title>
        <authorList>
            <person name="Reynolds N.K."/>
            <person name="Stajich J.E."/>
            <person name="Barry K."/>
            <person name="Grigoriev I.V."/>
            <person name="Crous P."/>
            <person name="Smith M.E."/>
        </authorList>
    </citation>
    <scope>NUCLEOTIDE SEQUENCE</scope>
    <source>
        <strain evidence="1">Benny 63K</strain>
    </source>
</reference>